<keyword evidence="4 6" id="KW-0472">Membrane</keyword>
<dbReference type="EMBL" id="JABEXW010000471">
    <property type="protein sequence ID" value="KAF4963466.1"/>
    <property type="molecule type" value="Genomic_DNA"/>
</dbReference>
<evidence type="ECO:0000313" key="9">
    <source>
        <dbReference type="Proteomes" id="UP000622797"/>
    </source>
</evidence>
<comment type="subcellular location">
    <subcellularLocation>
        <location evidence="1">Membrane</location>
        <topology evidence="1">Multi-pass membrane protein</topology>
    </subcellularLocation>
</comment>
<dbReference type="GO" id="GO:0016020">
    <property type="term" value="C:membrane"/>
    <property type="evidence" value="ECO:0007669"/>
    <property type="project" value="UniProtKB-SubCell"/>
</dbReference>
<feature type="region of interest" description="Disordered" evidence="5">
    <location>
        <begin position="1"/>
        <end position="29"/>
    </location>
</feature>
<evidence type="ECO:0000256" key="3">
    <source>
        <dbReference type="ARBA" id="ARBA00022989"/>
    </source>
</evidence>
<keyword evidence="2 6" id="KW-0812">Transmembrane</keyword>
<dbReference type="Gene3D" id="1.20.1740.10">
    <property type="entry name" value="Amino acid/polyamine transporter I"/>
    <property type="match status" value="1"/>
</dbReference>
<dbReference type="InterPro" id="IPR050524">
    <property type="entry name" value="APC_YAT"/>
</dbReference>
<comment type="caution">
    <text evidence="8">The sequence shown here is derived from an EMBL/GenBank/DDBJ whole genome shotgun (WGS) entry which is preliminary data.</text>
</comment>
<feature type="compositionally biased region" description="Basic and acidic residues" evidence="5">
    <location>
        <begin position="1"/>
        <end position="10"/>
    </location>
</feature>
<dbReference type="Proteomes" id="UP000622797">
    <property type="component" value="Unassembled WGS sequence"/>
</dbReference>
<keyword evidence="9" id="KW-1185">Reference proteome</keyword>
<dbReference type="Pfam" id="PF00324">
    <property type="entry name" value="AA_permease"/>
    <property type="match status" value="1"/>
</dbReference>
<protein>
    <recommendedName>
        <fullName evidence="7">Amino acid permease/ SLC12A domain-containing protein</fullName>
    </recommendedName>
</protein>
<gene>
    <name evidence="8" type="ORF">FSARC_8515</name>
</gene>
<name>A0A8H4X745_9HYPO</name>
<sequence length="166" mass="18076">MTGPIEDSKVDNAAVSDYPNTKTEDAANGTIQSTDNLHRRLSNRQVQFIAIGASVGTGVFVTVGTGLYRGGPASLVLAWLLYTLVMCLVNNCMTEMAVYMPVSGSFVRMAGKWVDDAFGFMTGWNFFLYECVLIPFEISALTTVVRFWRDDIPEAAICGACCAAYL</sequence>
<dbReference type="AlphaFoldDB" id="A0A8H4X745"/>
<evidence type="ECO:0000256" key="2">
    <source>
        <dbReference type="ARBA" id="ARBA00022692"/>
    </source>
</evidence>
<proteinExistence type="predicted"/>
<dbReference type="PANTHER" id="PTHR43341:SF6">
    <property type="entry name" value="AMINO ACID TRANSPORTER (EUROFUNG)"/>
    <property type="match status" value="1"/>
</dbReference>
<organism evidence="8 9">
    <name type="scientific">Fusarium sarcochroum</name>
    <dbReference type="NCBI Taxonomy" id="1208366"/>
    <lineage>
        <taxon>Eukaryota</taxon>
        <taxon>Fungi</taxon>
        <taxon>Dikarya</taxon>
        <taxon>Ascomycota</taxon>
        <taxon>Pezizomycotina</taxon>
        <taxon>Sordariomycetes</taxon>
        <taxon>Hypocreomycetidae</taxon>
        <taxon>Hypocreales</taxon>
        <taxon>Nectriaceae</taxon>
        <taxon>Fusarium</taxon>
        <taxon>Fusarium lateritium species complex</taxon>
    </lineage>
</organism>
<evidence type="ECO:0000313" key="8">
    <source>
        <dbReference type="EMBL" id="KAF4963466.1"/>
    </source>
</evidence>
<reference evidence="8" key="2">
    <citation type="submission" date="2020-05" db="EMBL/GenBank/DDBJ databases">
        <authorList>
            <person name="Kim H.-S."/>
            <person name="Proctor R.H."/>
            <person name="Brown D.W."/>
        </authorList>
    </citation>
    <scope>NUCLEOTIDE SEQUENCE</scope>
    <source>
        <strain evidence="8">NRRL 20472</strain>
    </source>
</reference>
<dbReference type="InterPro" id="IPR004841">
    <property type="entry name" value="AA-permease/SLC12A_dom"/>
</dbReference>
<feature type="transmembrane region" description="Helical" evidence="6">
    <location>
        <begin position="48"/>
        <end position="68"/>
    </location>
</feature>
<evidence type="ECO:0000256" key="1">
    <source>
        <dbReference type="ARBA" id="ARBA00004141"/>
    </source>
</evidence>
<keyword evidence="3 6" id="KW-1133">Transmembrane helix</keyword>
<evidence type="ECO:0000259" key="7">
    <source>
        <dbReference type="Pfam" id="PF00324"/>
    </source>
</evidence>
<reference evidence="8" key="1">
    <citation type="journal article" date="2020" name="BMC Genomics">
        <title>Correction to: Identification and distribution of gene clusters required for synthesis of sphingolipid metabolism inhibitors in diverse species of the filamentous fungus Fusarium.</title>
        <authorList>
            <person name="Kim H.S."/>
            <person name="Lohmar J.M."/>
            <person name="Busman M."/>
            <person name="Brown D.W."/>
            <person name="Naumann T.A."/>
            <person name="Divon H.H."/>
            <person name="Lysoe E."/>
            <person name="Uhlig S."/>
            <person name="Proctor R.H."/>
        </authorList>
    </citation>
    <scope>NUCLEOTIDE SEQUENCE</scope>
    <source>
        <strain evidence="8">NRRL 20472</strain>
    </source>
</reference>
<feature type="transmembrane region" description="Helical" evidence="6">
    <location>
        <begin position="74"/>
        <end position="93"/>
    </location>
</feature>
<dbReference type="OrthoDB" id="10062876at2759"/>
<evidence type="ECO:0000256" key="4">
    <source>
        <dbReference type="ARBA" id="ARBA00023136"/>
    </source>
</evidence>
<accession>A0A8H4X745</accession>
<dbReference type="GO" id="GO:0015171">
    <property type="term" value="F:amino acid transmembrane transporter activity"/>
    <property type="evidence" value="ECO:0007669"/>
    <property type="project" value="TreeGrafter"/>
</dbReference>
<evidence type="ECO:0000256" key="5">
    <source>
        <dbReference type="SAM" id="MobiDB-lite"/>
    </source>
</evidence>
<feature type="domain" description="Amino acid permease/ SLC12A" evidence="7">
    <location>
        <begin position="46"/>
        <end position="161"/>
    </location>
</feature>
<dbReference type="PANTHER" id="PTHR43341">
    <property type="entry name" value="AMINO ACID PERMEASE"/>
    <property type="match status" value="1"/>
</dbReference>
<evidence type="ECO:0000256" key="6">
    <source>
        <dbReference type="SAM" id="Phobius"/>
    </source>
</evidence>